<dbReference type="EMBL" id="JBHFNT010000209">
    <property type="protein sequence ID" value="MFB2837377.1"/>
    <property type="molecule type" value="Genomic_DNA"/>
</dbReference>
<dbReference type="CDD" id="cd06661">
    <property type="entry name" value="GGCT_like"/>
    <property type="match status" value="1"/>
</dbReference>
<comment type="caution">
    <text evidence="2">The sequence shown here is derived from an EMBL/GenBank/DDBJ whole genome shotgun (WGS) entry which is preliminary data.</text>
</comment>
<name>A0ABV4WR57_9CYAN</name>
<proteinExistence type="predicted"/>
<dbReference type="SUPFAM" id="SSF110857">
    <property type="entry name" value="Gamma-glutamyl cyclotransferase-like"/>
    <property type="match status" value="1"/>
</dbReference>
<gene>
    <name evidence="2" type="ORF">ACE1CA_22855</name>
</gene>
<evidence type="ECO:0000313" key="3">
    <source>
        <dbReference type="Proteomes" id="UP001576780"/>
    </source>
</evidence>
<dbReference type="InterPro" id="IPR009288">
    <property type="entry name" value="AIG2-like_dom"/>
</dbReference>
<protein>
    <submittedName>
        <fullName evidence="2">Gamma-glutamylcyclotransferase</fullName>
    </submittedName>
</protein>
<dbReference type="Proteomes" id="UP001576780">
    <property type="component" value="Unassembled WGS sequence"/>
</dbReference>
<dbReference type="InterPro" id="IPR013024">
    <property type="entry name" value="GGCT-like"/>
</dbReference>
<dbReference type="Pfam" id="PF06094">
    <property type="entry name" value="GGACT"/>
    <property type="match status" value="1"/>
</dbReference>
<dbReference type="InterPro" id="IPR036568">
    <property type="entry name" value="GGCT-like_sf"/>
</dbReference>
<dbReference type="Gene3D" id="3.10.490.10">
    <property type="entry name" value="Gamma-glutamyl cyclotransferase-like"/>
    <property type="match status" value="1"/>
</dbReference>
<sequence length="139" mass="15604">MIQQPDLELIKVFVYGTLKPGESNYQHYCGGKVVAATRATVKGQLFALPLGYPAMILGEGIVQGYLLTFNTQNILQYLDPLEGHDPQRATEQNFYNRKQLEVYSPEAEPLGLAWAYFMTLKQIEQIGGVLIPSGWWTGH</sequence>
<feature type="domain" description="Gamma-glutamylcyclotransferase AIG2-like" evidence="1">
    <location>
        <begin position="12"/>
        <end position="137"/>
    </location>
</feature>
<organism evidence="2 3">
    <name type="scientific">Floridaenema evergladense BLCC-F167</name>
    <dbReference type="NCBI Taxonomy" id="3153639"/>
    <lineage>
        <taxon>Bacteria</taxon>
        <taxon>Bacillati</taxon>
        <taxon>Cyanobacteriota</taxon>
        <taxon>Cyanophyceae</taxon>
        <taxon>Oscillatoriophycideae</taxon>
        <taxon>Aerosakkonematales</taxon>
        <taxon>Aerosakkonemataceae</taxon>
        <taxon>Floridanema</taxon>
        <taxon>Floridanema evergladense</taxon>
    </lineage>
</organism>
<keyword evidence="3" id="KW-1185">Reference proteome</keyword>
<accession>A0ABV4WR57</accession>
<dbReference type="RefSeq" id="WP_413279729.1">
    <property type="nucleotide sequence ID" value="NZ_JBHFNT010000209.1"/>
</dbReference>
<reference evidence="2 3" key="1">
    <citation type="submission" date="2024-09" db="EMBL/GenBank/DDBJ databases">
        <title>Floridaenema gen nov. (Aerosakkonemataceae, Aerosakkonematales ord. nov., Cyanobacteria) from benthic tropical and subtropical fresh waters, with the description of four new species.</title>
        <authorList>
            <person name="Moretto J.A."/>
            <person name="Berthold D.E."/>
            <person name="Lefler F.W."/>
            <person name="Huang I.-S."/>
            <person name="Laughinghouse H. IV."/>
        </authorList>
    </citation>
    <scope>NUCLEOTIDE SEQUENCE [LARGE SCALE GENOMIC DNA]</scope>
    <source>
        <strain evidence="2 3">BLCC-F167</strain>
    </source>
</reference>
<evidence type="ECO:0000313" key="2">
    <source>
        <dbReference type="EMBL" id="MFB2837377.1"/>
    </source>
</evidence>
<evidence type="ECO:0000259" key="1">
    <source>
        <dbReference type="Pfam" id="PF06094"/>
    </source>
</evidence>